<dbReference type="PRINTS" id="PR00138">
    <property type="entry name" value="MATRIXIN"/>
</dbReference>
<keyword evidence="2" id="KW-0479">Metal-binding</keyword>
<dbReference type="SUPFAM" id="SSF55486">
    <property type="entry name" value="Metalloproteases ('zincins'), catalytic domain"/>
    <property type="match status" value="1"/>
</dbReference>
<dbReference type="PANTHER" id="PTHR10201">
    <property type="entry name" value="MATRIX METALLOPROTEINASE"/>
    <property type="match status" value="1"/>
</dbReference>
<proteinExistence type="predicted"/>
<dbReference type="SUPFAM" id="SSF51120">
    <property type="entry name" value="beta-Roll"/>
    <property type="match status" value="1"/>
</dbReference>
<keyword evidence="4" id="KW-0862">Zinc</keyword>
<dbReference type="Pfam" id="PF00413">
    <property type="entry name" value="Peptidase_M10"/>
    <property type="match status" value="1"/>
</dbReference>
<dbReference type="InterPro" id="IPR006026">
    <property type="entry name" value="Peptidase_Metallo"/>
</dbReference>
<dbReference type="Gene3D" id="1.10.3130.20">
    <property type="entry name" value="Phycobilisome linker domain"/>
    <property type="match status" value="1"/>
</dbReference>
<dbReference type="RefSeq" id="WP_109459130.1">
    <property type="nucleotide sequence ID" value="NZ_QFBC01000006.1"/>
</dbReference>
<name>A0A2U2DQ76_9HYPH</name>
<gene>
    <name evidence="7" type="ORF">DEM27_15360</name>
</gene>
<dbReference type="InterPro" id="IPR038255">
    <property type="entry name" value="PBS_linker_sf"/>
</dbReference>
<accession>A0A2U2DQ76</accession>
<feature type="domain" description="Peptidase metallopeptidase" evidence="6">
    <location>
        <begin position="22"/>
        <end position="172"/>
    </location>
</feature>
<dbReference type="Pfam" id="PF13946">
    <property type="entry name" value="DUF4214"/>
    <property type="match status" value="1"/>
</dbReference>
<dbReference type="AlphaFoldDB" id="A0A2U2DQ76"/>
<evidence type="ECO:0000313" key="8">
    <source>
        <dbReference type="Proteomes" id="UP000245252"/>
    </source>
</evidence>
<sequence length="396" mass="42674">MANGYVLRDFKFGSQEWGTSGGQVTWSFATTVGAFFAFDTIISQPYYQDLIVQAFQAWENVADIDFVQVADSAASDIRLGWDEIDVPSHFAQQVHTAYTVNGIFEITSEIRFDPLKTANISSETFLGLAMHEIGHAIGLDHIDDQSLIMNPIVYISSLAMGDVAGVQFIYGPANDTTPPGGWDGSNLGDSYEGGAAGEAINGHGGDDRLRGNGGDDNIDGGDGIDFAIYADSAFNYDLQYQDTGALSVAHRMGQDGTDLLLNIERIAFPDFTLALDINGIAGQAYRIYQAAFDRVPDPPGLGYWIRQMDAGLSLYDVSKGFVGSPEFGQDFSNANFVARLYHNVLGREGESAGLQYWSGQIDSGSMDKAAVLASFSESAENVAGVAPAIQNGFWYV</sequence>
<evidence type="ECO:0000313" key="7">
    <source>
        <dbReference type="EMBL" id="PWE55432.1"/>
    </source>
</evidence>
<dbReference type="InterPro" id="IPR025282">
    <property type="entry name" value="DUF4214"/>
</dbReference>
<keyword evidence="1" id="KW-0645">Protease</keyword>
<dbReference type="PANTHER" id="PTHR10201:SF323">
    <property type="entry name" value="MATRIX METALLOPROTEINASE-21"/>
    <property type="match status" value="1"/>
</dbReference>
<keyword evidence="8" id="KW-1185">Reference proteome</keyword>
<evidence type="ECO:0000259" key="6">
    <source>
        <dbReference type="SMART" id="SM00235"/>
    </source>
</evidence>
<dbReference type="InterPro" id="IPR018511">
    <property type="entry name" value="Hemolysin-typ_Ca-bd_CS"/>
</dbReference>
<dbReference type="Proteomes" id="UP000245252">
    <property type="component" value="Unassembled WGS sequence"/>
</dbReference>
<evidence type="ECO:0000256" key="1">
    <source>
        <dbReference type="ARBA" id="ARBA00022670"/>
    </source>
</evidence>
<protein>
    <recommendedName>
        <fullName evidence="6">Peptidase metallopeptidase domain-containing protein</fullName>
    </recommendedName>
</protein>
<dbReference type="OrthoDB" id="9795498at2"/>
<dbReference type="InterPro" id="IPR011049">
    <property type="entry name" value="Serralysin-like_metalloprot_C"/>
</dbReference>
<dbReference type="SMART" id="SM00235">
    <property type="entry name" value="ZnMc"/>
    <property type="match status" value="1"/>
</dbReference>
<comment type="caution">
    <text evidence="7">The sequence shown here is derived from an EMBL/GenBank/DDBJ whole genome shotgun (WGS) entry which is preliminary data.</text>
</comment>
<dbReference type="InterPro" id="IPR021190">
    <property type="entry name" value="Pept_M10A"/>
</dbReference>
<dbReference type="InterPro" id="IPR024079">
    <property type="entry name" value="MetalloPept_cat_dom_sf"/>
</dbReference>
<evidence type="ECO:0000256" key="5">
    <source>
        <dbReference type="ARBA" id="ARBA00023049"/>
    </source>
</evidence>
<dbReference type="GO" id="GO:0006508">
    <property type="term" value="P:proteolysis"/>
    <property type="evidence" value="ECO:0007669"/>
    <property type="project" value="UniProtKB-KW"/>
</dbReference>
<evidence type="ECO:0000256" key="3">
    <source>
        <dbReference type="ARBA" id="ARBA00022801"/>
    </source>
</evidence>
<dbReference type="InterPro" id="IPR001818">
    <property type="entry name" value="Pept_M10_metallopeptidase"/>
</dbReference>
<dbReference type="PROSITE" id="PS00330">
    <property type="entry name" value="HEMOLYSIN_CALCIUM"/>
    <property type="match status" value="1"/>
</dbReference>
<keyword evidence="3" id="KW-0378">Hydrolase</keyword>
<evidence type="ECO:0000256" key="4">
    <source>
        <dbReference type="ARBA" id="ARBA00022833"/>
    </source>
</evidence>
<evidence type="ECO:0000256" key="2">
    <source>
        <dbReference type="ARBA" id="ARBA00022723"/>
    </source>
</evidence>
<dbReference type="EMBL" id="QFBC01000006">
    <property type="protein sequence ID" value="PWE55432.1"/>
    <property type="molecule type" value="Genomic_DNA"/>
</dbReference>
<dbReference type="GO" id="GO:0004222">
    <property type="term" value="F:metalloendopeptidase activity"/>
    <property type="evidence" value="ECO:0007669"/>
    <property type="project" value="InterPro"/>
</dbReference>
<reference evidence="7 8" key="1">
    <citation type="submission" date="2018-05" db="EMBL/GenBank/DDBJ databases">
        <title>The draft genome of strain NS-104.</title>
        <authorList>
            <person name="Hang P."/>
            <person name="Jiang J."/>
        </authorList>
    </citation>
    <scope>NUCLEOTIDE SEQUENCE [LARGE SCALE GENOMIC DNA]</scope>
    <source>
        <strain evidence="7 8">NS-104</strain>
    </source>
</reference>
<keyword evidence="5" id="KW-0482">Metalloprotease</keyword>
<dbReference type="GO" id="GO:0031012">
    <property type="term" value="C:extracellular matrix"/>
    <property type="evidence" value="ECO:0007669"/>
    <property type="project" value="InterPro"/>
</dbReference>
<organism evidence="7 8">
    <name type="scientific">Metarhizobium album</name>
    <dbReference type="NCBI Taxonomy" id="2182425"/>
    <lineage>
        <taxon>Bacteria</taxon>
        <taxon>Pseudomonadati</taxon>
        <taxon>Pseudomonadota</taxon>
        <taxon>Alphaproteobacteria</taxon>
        <taxon>Hyphomicrobiales</taxon>
        <taxon>Rhizobiaceae</taxon>
        <taxon>Metarhizobium</taxon>
    </lineage>
</organism>
<dbReference type="GO" id="GO:0008270">
    <property type="term" value="F:zinc ion binding"/>
    <property type="evidence" value="ECO:0007669"/>
    <property type="project" value="InterPro"/>
</dbReference>
<dbReference type="Gene3D" id="3.40.390.10">
    <property type="entry name" value="Collagenase (Catalytic Domain)"/>
    <property type="match status" value="1"/>
</dbReference>